<dbReference type="InterPro" id="IPR004572">
    <property type="entry name" value="Protoporphyrinogen_oxidase"/>
</dbReference>
<dbReference type="Gene3D" id="3.50.50.60">
    <property type="entry name" value="FAD/NAD(P)-binding domain"/>
    <property type="match status" value="1"/>
</dbReference>
<dbReference type="RefSeq" id="WP_157298361.1">
    <property type="nucleotide sequence ID" value="NZ_BAAAZB010000005.1"/>
</dbReference>
<dbReference type="InterPro" id="IPR002937">
    <property type="entry name" value="Amino_oxidase"/>
</dbReference>
<dbReference type="EMBL" id="WRXO01000001">
    <property type="protein sequence ID" value="MVT39706.1"/>
    <property type="molecule type" value="Genomic_DNA"/>
</dbReference>
<dbReference type="GO" id="GO:0004729">
    <property type="term" value="F:oxygen-dependent protoporphyrinogen oxidase activity"/>
    <property type="evidence" value="ECO:0007669"/>
    <property type="project" value="UniProtKB-UniRule"/>
</dbReference>
<comment type="catalytic activity">
    <reaction evidence="6">
        <text>coproporphyrinogen III + 3 O2 = coproporphyrin III + 3 H2O2</text>
        <dbReference type="Rhea" id="RHEA:43436"/>
        <dbReference type="ChEBI" id="CHEBI:15379"/>
        <dbReference type="ChEBI" id="CHEBI:16240"/>
        <dbReference type="ChEBI" id="CHEBI:57309"/>
        <dbReference type="ChEBI" id="CHEBI:131725"/>
        <dbReference type="EC" id="1.3.3.15"/>
    </reaction>
</comment>
<evidence type="ECO:0000313" key="9">
    <source>
        <dbReference type="Proteomes" id="UP000468388"/>
    </source>
</evidence>
<evidence type="ECO:0000313" key="8">
    <source>
        <dbReference type="EMBL" id="MVT39706.1"/>
    </source>
</evidence>
<evidence type="ECO:0000256" key="5">
    <source>
        <dbReference type="ARBA" id="ARBA00023133"/>
    </source>
</evidence>
<accession>A0A6N8J618</accession>
<dbReference type="InterPro" id="IPR050464">
    <property type="entry name" value="Zeta_carotene_desat/Oxidored"/>
</dbReference>
<comment type="subcellular location">
    <subcellularLocation>
        <location evidence="6">Cytoplasm</location>
    </subcellularLocation>
</comment>
<dbReference type="AlphaFoldDB" id="A0A6N8J618"/>
<comment type="pathway">
    <text evidence="6">Porphyrin-containing compound metabolism; protoheme biosynthesis.</text>
</comment>
<dbReference type="SUPFAM" id="SSF54373">
    <property type="entry name" value="FAD-linked reductases, C-terminal domain"/>
    <property type="match status" value="1"/>
</dbReference>
<comment type="function">
    <text evidence="6">Involved in coproporphyrin-dependent heme b biosynthesis. Catalyzes the oxidation of coproporphyrinogen III to coproporphyrin III.</text>
</comment>
<name>A0A6N8J618_9BACT</name>
<evidence type="ECO:0000256" key="3">
    <source>
        <dbReference type="ARBA" id="ARBA00022827"/>
    </source>
</evidence>
<keyword evidence="5 6" id="KW-0350">Heme biosynthesis</keyword>
<evidence type="ECO:0000256" key="4">
    <source>
        <dbReference type="ARBA" id="ARBA00023002"/>
    </source>
</evidence>
<dbReference type="Gene3D" id="1.10.3110.10">
    <property type="entry name" value="protoporphyrinogen ix oxidase, domain 3"/>
    <property type="match status" value="1"/>
</dbReference>
<dbReference type="PANTHER" id="PTHR42923">
    <property type="entry name" value="PROTOPORPHYRINOGEN OXIDASE"/>
    <property type="match status" value="1"/>
</dbReference>
<protein>
    <recommendedName>
        <fullName evidence="6">Coproporphyrinogen III oxidase</fullName>
        <ecNumber evidence="6">1.3.3.15</ecNumber>
    </recommendedName>
</protein>
<dbReference type="SUPFAM" id="SSF51905">
    <property type="entry name" value="FAD/NAD(P)-binding domain"/>
    <property type="match status" value="1"/>
</dbReference>
<comment type="cofactor">
    <cofactor evidence="1 6">
        <name>FAD</name>
        <dbReference type="ChEBI" id="CHEBI:57692"/>
    </cofactor>
</comment>
<keyword evidence="3 6" id="KW-0274">FAD</keyword>
<keyword evidence="6" id="KW-0963">Cytoplasm</keyword>
<dbReference type="NCBIfam" id="TIGR00562">
    <property type="entry name" value="proto_IX_ox"/>
    <property type="match status" value="1"/>
</dbReference>
<evidence type="ECO:0000256" key="6">
    <source>
        <dbReference type="RuleBase" id="RU364052"/>
    </source>
</evidence>
<comment type="caution">
    <text evidence="8">The sequence shown here is derived from an EMBL/GenBank/DDBJ whole genome shotgun (WGS) entry which is preliminary data.</text>
</comment>
<proteinExistence type="inferred from homology"/>
<evidence type="ECO:0000259" key="7">
    <source>
        <dbReference type="Pfam" id="PF01593"/>
    </source>
</evidence>
<reference evidence="8 9" key="1">
    <citation type="submission" date="2019-12" db="EMBL/GenBank/DDBJ databases">
        <title>The draft genomic sequence of strain Chitinophaga oryziterrae JCM 16595.</title>
        <authorList>
            <person name="Zhang X."/>
        </authorList>
    </citation>
    <scope>NUCLEOTIDE SEQUENCE [LARGE SCALE GENOMIC DNA]</scope>
    <source>
        <strain evidence="8 9">JCM 16595</strain>
    </source>
</reference>
<organism evidence="8 9">
    <name type="scientific">Chitinophaga oryziterrae</name>
    <dbReference type="NCBI Taxonomy" id="1031224"/>
    <lineage>
        <taxon>Bacteria</taxon>
        <taxon>Pseudomonadati</taxon>
        <taxon>Bacteroidota</taxon>
        <taxon>Chitinophagia</taxon>
        <taxon>Chitinophagales</taxon>
        <taxon>Chitinophagaceae</taxon>
        <taxon>Chitinophaga</taxon>
    </lineage>
</organism>
<sequence length="470" mass="51090">MGAGSSEMAFRITALKHSFFQEQLKLPLVNTQPVIIAGAGLSGLTIAYELQKKGIPYQLMESAPQAGGVVKSLHIDGYELDAGPNSIGATPETIAFIEELGLKDVLMEASAASKNRFLVRNEQLHAVSPHPLKILRSAYISGGAKFRLFTERFRKARKTDDEESVSSFVNRRFGREINEYLFEPILSGIYAGNPDDLSIKEVLPMLPGWEKEYGSVTAGLMKNMKAMGGRKIVAFKGGNVVLTERLFSLLTGPVRFNCAITGITKGATDYIVQYNENGHTAMLNADRVIFTTPAYSTGAAIASLDISLSTALNNIHYPHMGVLHLGFGAEALEKVPAGFGFLVPHAAGKHFLGAICNSAIFPSRAPEGKVLFTIFIGGARQEQLFTDLGKEKLQQTVISEFMSLLGLQTPPELQHFNEWQRAIPQLNVGHAQIRQHIKAFEQQYPGIQLAGNYVTGVAMPAIMQAAKGIA</sequence>
<comment type="similarity">
    <text evidence="6">Belongs to the protoporphyrinogen/coproporphyrinogen oxidase family. Coproporphyrinogen III oxidase subfamily.</text>
</comment>
<dbReference type="Pfam" id="PF01593">
    <property type="entry name" value="Amino_oxidase"/>
    <property type="match status" value="1"/>
</dbReference>
<dbReference type="GO" id="GO:0005737">
    <property type="term" value="C:cytoplasm"/>
    <property type="evidence" value="ECO:0007669"/>
    <property type="project" value="UniProtKB-SubCell"/>
</dbReference>
<dbReference type="EC" id="1.3.3.15" evidence="6"/>
<dbReference type="Gene3D" id="3.90.660.20">
    <property type="entry name" value="Protoporphyrinogen oxidase, mitochondrial, domain 2"/>
    <property type="match status" value="1"/>
</dbReference>
<feature type="domain" description="Amine oxidase" evidence="7">
    <location>
        <begin position="41"/>
        <end position="459"/>
    </location>
</feature>
<evidence type="ECO:0000256" key="1">
    <source>
        <dbReference type="ARBA" id="ARBA00001974"/>
    </source>
</evidence>
<gene>
    <name evidence="8" type="primary">hemG</name>
    <name evidence="8" type="ORF">GO495_03850</name>
</gene>
<dbReference type="PANTHER" id="PTHR42923:SF3">
    <property type="entry name" value="PROTOPORPHYRINOGEN OXIDASE"/>
    <property type="match status" value="1"/>
</dbReference>
<keyword evidence="2 6" id="KW-0285">Flavoprotein</keyword>
<dbReference type="OrthoDB" id="9805195at2"/>
<keyword evidence="9" id="KW-1185">Reference proteome</keyword>
<evidence type="ECO:0000256" key="2">
    <source>
        <dbReference type="ARBA" id="ARBA00022630"/>
    </source>
</evidence>
<keyword evidence="4 6" id="KW-0560">Oxidoreductase</keyword>
<dbReference type="GO" id="GO:0006783">
    <property type="term" value="P:heme biosynthetic process"/>
    <property type="evidence" value="ECO:0007669"/>
    <property type="project" value="UniProtKB-UniRule"/>
</dbReference>
<dbReference type="UniPathway" id="UPA00252"/>
<dbReference type="Proteomes" id="UP000468388">
    <property type="component" value="Unassembled WGS sequence"/>
</dbReference>
<dbReference type="InterPro" id="IPR036188">
    <property type="entry name" value="FAD/NAD-bd_sf"/>
</dbReference>